<feature type="region of interest" description="Disordered" evidence="5">
    <location>
        <begin position="236"/>
        <end position="595"/>
    </location>
</feature>
<dbReference type="InterPro" id="IPR001781">
    <property type="entry name" value="Znf_LIM"/>
</dbReference>
<evidence type="ECO:0000313" key="7">
    <source>
        <dbReference type="Proteomes" id="UP001652642"/>
    </source>
</evidence>
<dbReference type="SMART" id="SM00132">
    <property type="entry name" value="LIM"/>
    <property type="match status" value="1"/>
</dbReference>
<name>A0ABM5EVK6_9SAUR</name>
<reference evidence="8" key="1">
    <citation type="submission" date="2025-08" db="UniProtKB">
        <authorList>
            <consortium name="RefSeq"/>
        </authorList>
    </citation>
    <scope>IDENTIFICATION</scope>
</reference>
<proteinExistence type="predicted"/>
<dbReference type="GeneID" id="110088402"/>
<feature type="compositionally biased region" description="Low complexity" evidence="5">
    <location>
        <begin position="281"/>
        <end position="298"/>
    </location>
</feature>
<dbReference type="Gene3D" id="2.10.110.10">
    <property type="entry name" value="Cysteine Rich Protein"/>
    <property type="match status" value="1"/>
</dbReference>
<feature type="region of interest" description="Disordered" evidence="5">
    <location>
        <begin position="30"/>
        <end position="113"/>
    </location>
</feature>
<feature type="region of interest" description="Disordered" evidence="5">
    <location>
        <begin position="125"/>
        <end position="154"/>
    </location>
</feature>
<feature type="compositionally biased region" description="Basic and acidic residues" evidence="5">
    <location>
        <begin position="375"/>
        <end position="395"/>
    </location>
</feature>
<organism evidence="7 8">
    <name type="scientific">Pogona vitticeps</name>
    <name type="common">central bearded dragon</name>
    <dbReference type="NCBI Taxonomy" id="103695"/>
    <lineage>
        <taxon>Eukaryota</taxon>
        <taxon>Metazoa</taxon>
        <taxon>Chordata</taxon>
        <taxon>Craniata</taxon>
        <taxon>Vertebrata</taxon>
        <taxon>Euteleostomi</taxon>
        <taxon>Lepidosauria</taxon>
        <taxon>Squamata</taxon>
        <taxon>Bifurcata</taxon>
        <taxon>Unidentata</taxon>
        <taxon>Episquamata</taxon>
        <taxon>Toxicofera</taxon>
        <taxon>Iguania</taxon>
        <taxon>Acrodonta</taxon>
        <taxon>Agamidae</taxon>
        <taxon>Amphibolurinae</taxon>
        <taxon>Pogona</taxon>
    </lineage>
</organism>
<keyword evidence="2 4" id="KW-0862">Zinc</keyword>
<dbReference type="PANTHER" id="PTHR15468:SF2">
    <property type="entry name" value="ZINC FINGER PROTEIN 185"/>
    <property type="match status" value="1"/>
</dbReference>
<feature type="compositionally biased region" description="Low complexity" evidence="5">
    <location>
        <begin position="96"/>
        <end position="112"/>
    </location>
</feature>
<evidence type="ECO:0000256" key="2">
    <source>
        <dbReference type="ARBA" id="ARBA00022833"/>
    </source>
</evidence>
<feature type="compositionally biased region" description="Polar residues" evidence="5">
    <location>
        <begin position="69"/>
        <end position="92"/>
    </location>
</feature>
<feature type="compositionally biased region" description="Polar residues" evidence="5">
    <location>
        <begin position="299"/>
        <end position="310"/>
    </location>
</feature>
<keyword evidence="3 4" id="KW-0440">LIM domain</keyword>
<dbReference type="RefSeq" id="XP_072837183.1">
    <property type="nucleotide sequence ID" value="XM_072981082.1"/>
</dbReference>
<accession>A0ABM5EVK6</accession>
<evidence type="ECO:0000313" key="8">
    <source>
        <dbReference type="RefSeq" id="XP_072837183.1"/>
    </source>
</evidence>
<feature type="compositionally biased region" description="Polar residues" evidence="5">
    <location>
        <begin position="258"/>
        <end position="277"/>
    </location>
</feature>
<feature type="compositionally biased region" description="Basic and acidic residues" evidence="5">
    <location>
        <begin position="42"/>
        <end position="51"/>
    </location>
</feature>
<feature type="compositionally biased region" description="Low complexity" evidence="5">
    <location>
        <begin position="126"/>
        <end position="140"/>
    </location>
</feature>
<feature type="region of interest" description="Disordered" evidence="5">
    <location>
        <begin position="171"/>
        <end position="204"/>
    </location>
</feature>
<keyword evidence="7" id="KW-1185">Reference proteome</keyword>
<dbReference type="PROSITE" id="PS50023">
    <property type="entry name" value="LIM_DOMAIN_2"/>
    <property type="match status" value="1"/>
</dbReference>
<keyword evidence="1 4" id="KW-0479">Metal-binding</keyword>
<dbReference type="Proteomes" id="UP001652642">
    <property type="component" value="Chromosome 11"/>
</dbReference>
<evidence type="ECO:0000259" key="6">
    <source>
        <dbReference type="PROSITE" id="PS50023"/>
    </source>
</evidence>
<feature type="compositionally biased region" description="Basic and acidic residues" evidence="5">
    <location>
        <begin position="434"/>
        <end position="476"/>
    </location>
</feature>
<dbReference type="PROSITE" id="PS00478">
    <property type="entry name" value="LIM_DOMAIN_1"/>
    <property type="match status" value="1"/>
</dbReference>
<dbReference type="CDD" id="cd08368">
    <property type="entry name" value="LIM"/>
    <property type="match status" value="1"/>
</dbReference>
<feature type="domain" description="LIM zinc-binding" evidence="6">
    <location>
        <begin position="657"/>
        <end position="719"/>
    </location>
</feature>
<feature type="compositionally biased region" description="Basic and acidic residues" evidence="5">
    <location>
        <begin position="404"/>
        <end position="416"/>
    </location>
</feature>
<evidence type="ECO:0000256" key="1">
    <source>
        <dbReference type="ARBA" id="ARBA00022723"/>
    </source>
</evidence>
<gene>
    <name evidence="8" type="primary">ZNF185</name>
</gene>
<dbReference type="PANTHER" id="PTHR15468">
    <property type="entry name" value="ZNF185"/>
    <property type="match status" value="1"/>
</dbReference>
<sequence>MLSLSAAKDGVILPSEEDRKRILTQMKVRTTLKGDNSWIQQKRSDSEEEQNHGVLHSPQKTRATAERSPVSQRTLSPNRRTISTEQSSQGEPQSPPALKSPSKKSPTPTAPSGYLIRGVFMKTVDKTSPSNTTSNGSPKSAKSASLPRFSQGYKMTTDEYKKLAPYNIKRELSDPGEVEPYVSPDEQKKRTEAASSLLRRTASRERSYVLSAAKKSNGMASQEALPFVAKRIVEEDDMGPRSRSQTVPASAWFHSRGKSNTNGEKRSTGASAWNESKTAGAAFSASVDTSSSSRSQASQPYEESSSTLNPLGSPMASEKHDRNFNATTGTETRRVLFSDDSWEAGKLRGGMDSQPSDIPYIVISPEGKPKNSRSTSHDQNKVADSTVETHHRPEVGKSLQETEFGSRRPVLDHKVESGPGEFKYQSPGSQVTEFSEHESDTSKAHTFTRDNRDALPGARDDVPAHLDNDENLDSKRTLSGFETKTTQEAACEAPSDNEYKKVEAYLAKSGSWSSESSVSTTGTQNEPLRSSRRDESDLETARSSSLSTESGIATPESQRGEPGSDSDPASRAYYPFRDGPMSGSPRSHRMPFYQDTCDPENKSKGLLFVKESVNSTELSSSPRYNSRSLVDLSELEKLNRSSVSYLNSSPPKRTPEDLCTYCGREIRNCAKITINNLRICCHDYCFRCGICHKPMGDLLDKIFIHRDIVHCDKCYEKLF</sequence>
<feature type="compositionally biased region" description="Low complexity" evidence="5">
    <location>
        <begin position="509"/>
        <end position="519"/>
    </location>
</feature>
<feature type="compositionally biased region" description="Polar residues" evidence="5">
    <location>
        <begin position="541"/>
        <end position="557"/>
    </location>
</feature>
<evidence type="ECO:0000256" key="5">
    <source>
        <dbReference type="SAM" id="MobiDB-lite"/>
    </source>
</evidence>
<evidence type="ECO:0000256" key="3">
    <source>
        <dbReference type="ARBA" id="ARBA00023038"/>
    </source>
</evidence>
<dbReference type="InterPro" id="IPR052621">
    <property type="entry name" value="Cell_Prolif/Cornif_Regul"/>
</dbReference>
<protein>
    <submittedName>
        <fullName evidence="8">Zinc finger protein 185 isoform X1</fullName>
    </submittedName>
</protein>
<evidence type="ECO:0000256" key="4">
    <source>
        <dbReference type="PROSITE-ProRule" id="PRU00125"/>
    </source>
</evidence>